<proteinExistence type="predicted"/>
<organism evidence="3 4">
    <name type="scientific">Viridibacterium curvum</name>
    <dbReference type="NCBI Taxonomy" id="1101404"/>
    <lineage>
        <taxon>Bacteria</taxon>
        <taxon>Pseudomonadati</taxon>
        <taxon>Pseudomonadota</taxon>
        <taxon>Betaproteobacteria</taxon>
        <taxon>Rhodocyclales</taxon>
        <taxon>Rhodocyclaceae</taxon>
        <taxon>Viridibacterium</taxon>
    </lineage>
</organism>
<dbReference type="RefSeq" id="WP_345532638.1">
    <property type="nucleotide sequence ID" value="NZ_BAABLD010000008.1"/>
</dbReference>
<dbReference type="Pfam" id="PF13230">
    <property type="entry name" value="GATase_4"/>
    <property type="match status" value="1"/>
</dbReference>
<dbReference type="PROSITE" id="PS51278">
    <property type="entry name" value="GATASE_TYPE_2"/>
    <property type="match status" value="1"/>
</dbReference>
<dbReference type="SUPFAM" id="SSF56235">
    <property type="entry name" value="N-terminal nucleophile aminohydrolases (Ntn hydrolases)"/>
    <property type="match status" value="1"/>
</dbReference>
<keyword evidence="4" id="KW-1185">Reference proteome</keyword>
<reference evidence="4" key="1">
    <citation type="journal article" date="2019" name="Int. J. Syst. Evol. Microbiol.">
        <title>The Global Catalogue of Microorganisms (GCM) 10K type strain sequencing project: providing services to taxonomists for standard genome sequencing and annotation.</title>
        <authorList>
            <consortium name="The Broad Institute Genomics Platform"/>
            <consortium name="The Broad Institute Genome Sequencing Center for Infectious Disease"/>
            <person name="Wu L."/>
            <person name="Ma J."/>
        </authorList>
    </citation>
    <scope>NUCLEOTIDE SEQUENCE [LARGE SCALE GENOMIC DNA]</scope>
    <source>
        <strain evidence="4">JCM 18715</strain>
    </source>
</reference>
<evidence type="ECO:0000256" key="1">
    <source>
        <dbReference type="ARBA" id="ARBA00022962"/>
    </source>
</evidence>
<dbReference type="PANTHER" id="PTHR42824">
    <property type="entry name" value="GLUTAMINE AMIDOTRANSFERASE"/>
    <property type="match status" value="1"/>
</dbReference>
<dbReference type="EMBL" id="BAABLD010000008">
    <property type="protein sequence ID" value="GAA5164511.1"/>
    <property type="molecule type" value="Genomic_DNA"/>
</dbReference>
<dbReference type="InterPro" id="IPR017932">
    <property type="entry name" value="GATase_2_dom"/>
</dbReference>
<protein>
    <submittedName>
        <fullName evidence="3">Class II glutamine amidotransferase</fullName>
    </submittedName>
</protein>
<keyword evidence="1 3" id="KW-0315">Glutamine amidotransferase</keyword>
<gene>
    <name evidence="3" type="ORF">GCM10025770_18590</name>
</gene>
<evidence type="ECO:0000313" key="3">
    <source>
        <dbReference type="EMBL" id="GAA5164511.1"/>
    </source>
</evidence>
<dbReference type="CDD" id="cd01908">
    <property type="entry name" value="YafJ"/>
    <property type="match status" value="1"/>
</dbReference>
<dbReference type="InterPro" id="IPR029055">
    <property type="entry name" value="Ntn_hydrolases_N"/>
</dbReference>
<feature type="domain" description="Glutamine amidotransferase type-2" evidence="2">
    <location>
        <begin position="2"/>
        <end position="255"/>
    </location>
</feature>
<dbReference type="Gene3D" id="3.60.20.10">
    <property type="entry name" value="Glutamine Phosphoribosylpyrophosphate, subunit 1, domain 1"/>
    <property type="match status" value="1"/>
</dbReference>
<dbReference type="Proteomes" id="UP001500547">
    <property type="component" value="Unassembled WGS sequence"/>
</dbReference>
<sequence>MCQLLGMNSFKPARLDFSLAGFLRRGGETDEHADGWGAACFTDRGCELLIDEGASATSVAAEHFQREHCPVRNVLVHIRKATQGAVSRQNCHPFVRQLWGRDWAFAHNGNLERDKLAVPQLFQPAGETDSEQAFCLICDALVQHFGAEAPTHEALHALLSETADRIAQAGTFNFMLSNGEILFARCATELHYVQRAWPFGRARLLDCEREIEFAQYNNLDDRMIIVATRPLTDEAWQAIPQGRLMAFMQGQMLAI</sequence>
<dbReference type="PANTHER" id="PTHR42824:SF1">
    <property type="entry name" value="GLUTAMINE AMIDOTRANSFERASE YAFJ-RELATED"/>
    <property type="match status" value="1"/>
</dbReference>
<evidence type="ECO:0000259" key="2">
    <source>
        <dbReference type="PROSITE" id="PS51278"/>
    </source>
</evidence>
<dbReference type="InterPro" id="IPR026869">
    <property type="entry name" value="EgtC-like"/>
</dbReference>
<comment type="caution">
    <text evidence="3">The sequence shown here is derived from an EMBL/GenBank/DDBJ whole genome shotgun (WGS) entry which is preliminary data.</text>
</comment>
<accession>A0ABP9QNI8</accession>
<name>A0ABP9QNI8_9RHOO</name>
<evidence type="ECO:0000313" key="4">
    <source>
        <dbReference type="Proteomes" id="UP001500547"/>
    </source>
</evidence>